<evidence type="ECO:0000313" key="2">
    <source>
        <dbReference type="EMBL" id="ADN18483.1"/>
    </source>
</evidence>
<proteinExistence type="predicted"/>
<sequence length="74" mass="8606">MTKTKRQMHERSLANLELGGRKPDYEEAKKKRNITLTDTGWDNLLVIAHKNHCRSVSELMEKIGRQEIKLSEPC</sequence>
<accession>E0UNF3</accession>
<dbReference type="HOGENOM" id="CLU_187656_0_0_3"/>
<evidence type="ECO:0000256" key="1">
    <source>
        <dbReference type="SAM" id="MobiDB-lite"/>
    </source>
</evidence>
<keyword evidence="3" id="KW-1185">Reference proteome</keyword>
<keyword evidence="2" id="KW-0614">Plasmid</keyword>
<dbReference type="RefSeq" id="WP_013325609.1">
    <property type="nucleotide sequence ID" value="NC_014502.1"/>
</dbReference>
<dbReference type="KEGG" id="cyj:Cyan7822_6832"/>
<dbReference type="EMBL" id="CP002201">
    <property type="protein sequence ID" value="ADN18483.1"/>
    <property type="molecule type" value="Genomic_DNA"/>
</dbReference>
<dbReference type="Proteomes" id="UP000008206">
    <property type="component" value="Plasmid Cy782203"/>
</dbReference>
<evidence type="ECO:0000313" key="3">
    <source>
        <dbReference type="Proteomes" id="UP000008206"/>
    </source>
</evidence>
<dbReference type="OrthoDB" id="515143at2"/>
<name>E0UNF3_GLOV7</name>
<reference evidence="3" key="1">
    <citation type="journal article" date="2011" name="MBio">
        <title>Novel metabolic attributes of the genus Cyanothece, comprising a group of unicellular nitrogen-fixing Cyanobacteria.</title>
        <authorList>
            <person name="Bandyopadhyay A."/>
            <person name="Elvitigala T."/>
            <person name="Welsh E."/>
            <person name="Stockel J."/>
            <person name="Liberton M."/>
            <person name="Min H."/>
            <person name="Sherman L.A."/>
            <person name="Pakrasi H.B."/>
        </authorList>
    </citation>
    <scope>NUCLEOTIDE SEQUENCE [LARGE SCALE GENOMIC DNA]</scope>
    <source>
        <strain evidence="3">PCC 7822</strain>
        <plasmid evidence="3">Cy782203</plasmid>
    </source>
</reference>
<protein>
    <submittedName>
        <fullName evidence="2">Uncharacterized protein</fullName>
    </submittedName>
</protein>
<geneLocation type="plasmid" evidence="2 3">
    <name>Cy782203</name>
</geneLocation>
<dbReference type="AlphaFoldDB" id="E0UNF3"/>
<gene>
    <name evidence="2" type="ordered locus">Cyan7822_6832</name>
</gene>
<organism evidence="2 3">
    <name type="scientific">Gloeothece verrucosa (strain PCC 7822)</name>
    <name type="common">Cyanothece sp. (strain PCC 7822)</name>
    <dbReference type="NCBI Taxonomy" id="497965"/>
    <lineage>
        <taxon>Bacteria</taxon>
        <taxon>Bacillati</taxon>
        <taxon>Cyanobacteriota</taxon>
        <taxon>Cyanophyceae</taxon>
        <taxon>Oscillatoriophycideae</taxon>
        <taxon>Chroococcales</taxon>
        <taxon>Aphanothecaceae</taxon>
        <taxon>Gloeothece</taxon>
        <taxon>Gloeothece verrucosa</taxon>
    </lineage>
</organism>
<feature type="region of interest" description="Disordered" evidence="1">
    <location>
        <begin position="1"/>
        <end position="24"/>
    </location>
</feature>